<dbReference type="KEGG" id="jag:GJA_3916"/>
<evidence type="ECO:0000313" key="1">
    <source>
        <dbReference type="EMBL" id="CDG84527.1"/>
    </source>
</evidence>
<dbReference type="InterPro" id="IPR010694">
    <property type="entry name" value="Uncharacterised_VirK"/>
</dbReference>
<dbReference type="OrthoDB" id="9029477at2"/>
<dbReference type="eggNOG" id="ENOG503435T">
    <property type="taxonomic scope" value="Bacteria"/>
</dbReference>
<dbReference type="PATRIC" id="fig|1349767.4.peg.501"/>
<proteinExistence type="predicted"/>
<sequence>MRIRLSLAIILATNLLLGIAVVKAEPVSQYEQLRTQLFAGVATTAIFSPAECQNPASTAAPRALSGGLAIRDFFEVAGKNIGFANQHLTVRADGTTVLELVQYRALPDDTGTVTVRSLSPVTYQPLSAAQVFQCTLGKGLRFVHG</sequence>
<accession>W0VB90</accession>
<dbReference type="HOGENOM" id="CLU_1784276_0_0_4"/>
<dbReference type="Pfam" id="PF06903">
    <property type="entry name" value="VirK"/>
    <property type="match status" value="1"/>
</dbReference>
<dbReference type="Proteomes" id="UP000027604">
    <property type="component" value="Chromosome I"/>
</dbReference>
<protein>
    <submittedName>
        <fullName evidence="1">Putative exported protein</fullName>
    </submittedName>
</protein>
<evidence type="ECO:0000313" key="2">
    <source>
        <dbReference type="Proteomes" id="UP000027604"/>
    </source>
</evidence>
<gene>
    <name evidence="1" type="ORF">GJA_3916</name>
</gene>
<reference evidence="1 2" key="1">
    <citation type="journal article" date="2015" name="Genome Announc.">
        <title>Genome Sequence of Mushroom Soft-Rot Pathogen Janthinobacterium agaricidamnosum.</title>
        <authorList>
            <person name="Graupner K."/>
            <person name="Lackner G."/>
            <person name="Hertweck C."/>
        </authorList>
    </citation>
    <scope>NUCLEOTIDE SEQUENCE [LARGE SCALE GENOMIC DNA]</scope>
    <source>
        <strain evidence="2">NBRC 102515 / DSM 9628</strain>
    </source>
</reference>
<dbReference type="AlphaFoldDB" id="W0VB90"/>
<dbReference type="RefSeq" id="WP_038494961.1">
    <property type="nucleotide sequence ID" value="NZ_BCTH01000071.1"/>
</dbReference>
<dbReference type="STRING" id="1349767.GJA_3916"/>
<dbReference type="EMBL" id="HG322949">
    <property type="protein sequence ID" value="CDG84527.1"/>
    <property type="molecule type" value="Genomic_DNA"/>
</dbReference>
<organism evidence="1 2">
    <name type="scientific">Janthinobacterium agaricidamnosum NBRC 102515 = DSM 9628</name>
    <dbReference type="NCBI Taxonomy" id="1349767"/>
    <lineage>
        <taxon>Bacteria</taxon>
        <taxon>Pseudomonadati</taxon>
        <taxon>Pseudomonadota</taxon>
        <taxon>Betaproteobacteria</taxon>
        <taxon>Burkholderiales</taxon>
        <taxon>Oxalobacteraceae</taxon>
        <taxon>Janthinobacterium</taxon>
    </lineage>
</organism>
<name>W0VB90_9BURK</name>
<keyword evidence="2" id="KW-1185">Reference proteome</keyword>